<evidence type="ECO:0000259" key="6">
    <source>
        <dbReference type="SMART" id="SM00702"/>
    </source>
</evidence>
<dbReference type="OrthoDB" id="69177at2759"/>
<feature type="domain" description="Prolyl 4-hydroxylase alpha subunit" evidence="6">
    <location>
        <begin position="33"/>
        <end position="258"/>
    </location>
</feature>
<dbReference type="Gene3D" id="2.60.120.620">
    <property type="entry name" value="q2cbj1_9rhob like domain"/>
    <property type="match status" value="1"/>
</dbReference>
<dbReference type="PANTHER" id="PTHR10869">
    <property type="entry name" value="PROLYL 4-HYDROXYLASE ALPHA SUBUNIT"/>
    <property type="match status" value="1"/>
</dbReference>
<name>A0A8H6SIY2_MYCCL</name>
<dbReference type="Pfam" id="PF13640">
    <property type="entry name" value="2OG-FeII_Oxy_3"/>
    <property type="match status" value="1"/>
</dbReference>
<evidence type="ECO:0000256" key="3">
    <source>
        <dbReference type="ARBA" id="ARBA00022964"/>
    </source>
</evidence>
<dbReference type="EMBL" id="JACAZE010000013">
    <property type="protein sequence ID" value="KAF7300545.1"/>
    <property type="molecule type" value="Genomic_DNA"/>
</dbReference>
<proteinExistence type="predicted"/>
<evidence type="ECO:0000256" key="2">
    <source>
        <dbReference type="ARBA" id="ARBA00022723"/>
    </source>
</evidence>
<accession>A0A8H6SIY2</accession>
<dbReference type="GO" id="GO:0005783">
    <property type="term" value="C:endoplasmic reticulum"/>
    <property type="evidence" value="ECO:0007669"/>
    <property type="project" value="TreeGrafter"/>
</dbReference>
<dbReference type="Proteomes" id="UP000613580">
    <property type="component" value="Unassembled WGS sequence"/>
</dbReference>
<protein>
    <submittedName>
        <fullName evidence="7">P4Hc domain-containing protein</fullName>
    </submittedName>
</protein>
<comment type="caution">
    <text evidence="7">The sequence shown here is derived from an EMBL/GenBank/DDBJ whole genome shotgun (WGS) entry which is preliminary data.</text>
</comment>
<comment type="cofactor">
    <cofactor evidence="1">
        <name>L-ascorbate</name>
        <dbReference type="ChEBI" id="CHEBI:38290"/>
    </cofactor>
</comment>
<organism evidence="7 8">
    <name type="scientific">Mycena chlorophos</name>
    <name type="common">Agaric fungus</name>
    <name type="synonym">Agaricus chlorophos</name>
    <dbReference type="NCBI Taxonomy" id="658473"/>
    <lineage>
        <taxon>Eukaryota</taxon>
        <taxon>Fungi</taxon>
        <taxon>Dikarya</taxon>
        <taxon>Basidiomycota</taxon>
        <taxon>Agaricomycotina</taxon>
        <taxon>Agaricomycetes</taxon>
        <taxon>Agaricomycetidae</taxon>
        <taxon>Agaricales</taxon>
        <taxon>Marasmiineae</taxon>
        <taxon>Mycenaceae</taxon>
        <taxon>Mycena</taxon>
    </lineage>
</organism>
<dbReference type="GO" id="GO:0031418">
    <property type="term" value="F:L-ascorbic acid binding"/>
    <property type="evidence" value="ECO:0007669"/>
    <property type="project" value="InterPro"/>
</dbReference>
<evidence type="ECO:0000313" key="7">
    <source>
        <dbReference type="EMBL" id="KAF7300545.1"/>
    </source>
</evidence>
<reference evidence="7" key="1">
    <citation type="submission" date="2020-05" db="EMBL/GenBank/DDBJ databases">
        <title>Mycena genomes resolve the evolution of fungal bioluminescence.</title>
        <authorList>
            <person name="Tsai I.J."/>
        </authorList>
    </citation>
    <scope>NUCLEOTIDE SEQUENCE</scope>
    <source>
        <strain evidence="7">110903Hualien_Pintung</strain>
    </source>
</reference>
<sequence length="268" mass="30318">MTANANANANELRPVPAGRINFTSANLPSYSDCFALVLDSLYTPAECTSILSAPIVDAGHTWDIARVNGRRQEFTNTSYRNGERILYDSFELSERIFARMRPHLKEIEEIEEDVVLRVEVNNPGRRSRSSNNVKIKSVRAKQKWRMVRMNERLRFLRYPVGGFFKHHTDGCYEDEQTGQRTFYTVQMYLPSDTSGSEESFAVAGGGSTRFWARRDVGAEYADVEAIPGRVLVFQHAKLLHTGEEVTSGVKCTVRSDILYEKVGEPVPV</sequence>
<dbReference type="AlphaFoldDB" id="A0A8H6SIY2"/>
<evidence type="ECO:0000256" key="4">
    <source>
        <dbReference type="ARBA" id="ARBA00023002"/>
    </source>
</evidence>
<keyword evidence="3" id="KW-0223">Dioxygenase</keyword>
<keyword evidence="8" id="KW-1185">Reference proteome</keyword>
<dbReference type="PANTHER" id="PTHR10869:SF241">
    <property type="entry name" value="FE2OG DIOXYGENASE DOMAIN-CONTAINING PROTEIN"/>
    <property type="match status" value="1"/>
</dbReference>
<dbReference type="InterPro" id="IPR006620">
    <property type="entry name" value="Pro_4_hyd_alph"/>
</dbReference>
<keyword evidence="5" id="KW-0408">Iron</keyword>
<dbReference type="SMART" id="SM00702">
    <property type="entry name" value="P4Hc"/>
    <property type="match status" value="1"/>
</dbReference>
<evidence type="ECO:0000256" key="1">
    <source>
        <dbReference type="ARBA" id="ARBA00001961"/>
    </source>
</evidence>
<dbReference type="InterPro" id="IPR045054">
    <property type="entry name" value="P4HA-like"/>
</dbReference>
<evidence type="ECO:0000256" key="5">
    <source>
        <dbReference type="ARBA" id="ARBA00023004"/>
    </source>
</evidence>
<dbReference type="GO" id="GO:0004656">
    <property type="term" value="F:procollagen-proline 4-dioxygenase activity"/>
    <property type="evidence" value="ECO:0007669"/>
    <property type="project" value="TreeGrafter"/>
</dbReference>
<dbReference type="InterPro" id="IPR044862">
    <property type="entry name" value="Pro_4_hyd_alph_FE2OG_OXY"/>
</dbReference>
<keyword evidence="2" id="KW-0479">Metal-binding</keyword>
<keyword evidence="4" id="KW-0560">Oxidoreductase</keyword>
<evidence type="ECO:0000313" key="8">
    <source>
        <dbReference type="Proteomes" id="UP000613580"/>
    </source>
</evidence>
<dbReference type="GO" id="GO:0005506">
    <property type="term" value="F:iron ion binding"/>
    <property type="evidence" value="ECO:0007669"/>
    <property type="project" value="InterPro"/>
</dbReference>
<gene>
    <name evidence="7" type="ORF">HMN09_00939400</name>
</gene>